<dbReference type="InterPro" id="IPR027417">
    <property type="entry name" value="P-loop_NTPase"/>
</dbReference>
<evidence type="ECO:0000313" key="14">
    <source>
        <dbReference type="Proteomes" id="UP000288024"/>
    </source>
</evidence>
<dbReference type="InterPro" id="IPR011527">
    <property type="entry name" value="ABC1_TM_dom"/>
</dbReference>
<dbReference type="InterPro" id="IPR003593">
    <property type="entry name" value="AAA+_ATPase"/>
</dbReference>
<dbReference type="GO" id="GO:0034040">
    <property type="term" value="F:ATPase-coupled lipid transmembrane transporter activity"/>
    <property type="evidence" value="ECO:0007669"/>
    <property type="project" value="TreeGrafter"/>
</dbReference>
<feature type="transmembrane region" description="Helical" evidence="10">
    <location>
        <begin position="262"/>
        <end position="284"/>
    </location>
</feature>
<dbReference type="FunFam" id="3.40.50.300:FF:000299">
    <property type="entry name" value="ABC transporter ATP-binding protein/permease"/>
    <property type="match status" value="1"/>
</dbReference>
<evidence type="ECO:0000256" key="8">
    <source>
        <dbReference type="ARBA" id="ARBA00022989"/>
    </source>
</evidence>
<dbReference type="Pfam" id="PF00005">
    <property type="entry name" value="ABC_tran"/>
    <property type="match status" value="1"/>
</dbReference>
<dbReference type="InterPro" id="IPR003439">
    <property type="entry name" value="ABC_transporter-like_ATP-bd"/>
</dbReference>
<keyword evidence="5" id="KW-0547">Nucleotide-binding</keyword>
<evidence type="ECO:0000256" key="6">
    <source>
        <dbReference type="ARBA" id="ARBA00022807"/>
    </source>
</evidence>
<protein>
    <submittedName>
        <fullName evidence="13">Thiol reductant ABC exporter subunit CydD</fullName>
    </submittedName>
</protein>
<dbReference type="Gene3D" id="1.20.1560.10">
    <property type="entry name" value="ABC transporter type 1, transmembrane domain"/>
    <property type="match status" value="1"/>
</dbReference>
<evidence type="ECO:0000256" key="1">
    <source>
        <dbReference type="ARBA" id="ARBA00004651"/>
    </source>
</evidence>
<evidence type="ECO:0000256" key="4">
    <source>
        <dbReference type="ARBA" id="ARBA00022692"/>
    </source>
</evidence>
<feature type="domain" description="ABC transporter" evidence="11">
    <location>
        <begin position="331"/>
        <end position="566"/>
    </location>
</feature>
<dbReference type="EMBL" id="RZTZ01000005">
    <property type="protein sequence ID" value="RVT61485.1"/>
    <property type="molecule type" value="Genomic_DNA"/>
</dbReference>
<dbReference type="Pfam" id="PF00664">
    <property type="entry name" value="ABC_membrane"/>
    <property type="match status" value="1"/>
</dbReference>
<dbReference type="GO" id="GO:0005886">
    <property type="term" value="C:plasma membrane"/>
    <property type="evidence" value="ECO:0007669"/>
    <property type="project" value="UniProtKB-SubCell"/>
</dbReference>
<feature type="transmembrane region" description="Helical" evidence="10">
    <location>
        <begin position="156"/>
        <end position="177"/>
    </location>
</feature>
<comment type="caution">
    <text evidence="13">The sequence shown here is derived from an EMBL/GenBank/DDBJ whole genome shotgun (WGS) entry which is preliminary data.</text>
</comment>
<comment type="subcellular location">
    <subcellularLocation>
        <location evidence="1">Cell membrane</location>
        <topology evidence="1">Multi-pass membrane protein</topology>
    </subcellularLocation>
</comment>
<accession>A0A437K9X1</accession>
<dbReference type="PROSITE" id="PS50893">
    <property type="entry name" value="ABC_TRANSPORTER_2"/>
    <property type="match status" value="1"/>
</dbReference>
<dbReference type="AlphaFoldDB" id="A0A437K9X1"/>
<keyword evidence="6" id="KW-0788">Thiol protease</keyword>
<dbReference type="InterPro" id="IPR036640">
    <property type="entry name" value="ABC1_TM_sf"/>
</dbReference>
<organism evidence="13 14">
    <name type="scientific">Niallia taxi</name>
    <dbReference type="NCBI Taxonomy" id="2499688"/>
    <lineage>
        <taxon>Bacteria</taxon>
        <taxon>Bacillati</taxon>
        <taxon>Bacillota</taxon>
        <taxon>Bacilli</taxon>
        <taxon>Bacillales</taxon>
        <taxon>Bacillaceae</taxon>
        <taxon>Niallia</taxon>
    </lineage>
</organism>
<proteinExistence type="predicted"/>
<feature type="transmembrane region" description="Helical" evidence="10">
    <location>
        <begin position="52"/>
        <end position="69"/>
    </location>
</feature>
<dbReference type="PANTHER" id="PTHR24221:SF614">
    <property type="entry name" value="GLUTATHIONE_L-CYSTEINE TRANSPORT SYSTEM ATP-BINDING_PERMEASE PROTEIN CYDC"/>
    <property type="match status" value="1"/>
</dbReference>
<evidence type="ECO:0000256" key="5">
    <source>
        <dbReference type="ARBA" id="ARBA00022741"/>
    </source>
</evidence>
<dbReference type="SUPFAM" id="SSF52540">
    <property type="entry name" value="P-loop containing nucleoside triphosphate hydrolases"/>
    <property type="match status" value="1"/>
</dbReference>
<keyword evidence="3" id="KW-1003">Cell membrane</keyword>
<keyword evidence="7" id="KW-0067">ATP-binding</keyword>
<evidence type="ECO:0000259" key="11">
    <source>
        <dbReference type="PROSITE" id="PS50893"/>
    </source>
</evidence>
<sequence>MDKNLMKSKGIKPILALLTFATIFQGAAIILQAKWLAEAITSLFNGEGIQEQYETIILFLLAFLARHLLQLFQQSISARFAEKTSRELRSRLTKKLFELGPKYTKKQGSGNISTLVLEGISQYKGYVELILPRMVGTSVIPPMILLYVYWLDWIAGIILTITMPILIGFLILVGLAAKGQMNKQLATYRILSNHFLDSLRGLETLKFLGKSKKHSDNIEKVSEQYRTATMKTLRVAFLSSFSLDFFTSLSVASVAVNLGVRLIGGDLLLLPALMILIMAPEYFLPVRMVGADYHATLNGKEAGEAILAIIHEESKSMSNTTVSALQDISNIAFNQVGYRHSSAENLTLESLSFQIAGCKKVGIVGESGAGKSTLIDLLSGFTSITEGEILLNNKEIPSLMTEEWRQKTVYIPQSPYIFSMTLRENIAFYQPGADDDEIKAALRATGLETLYQSLPNGLDEMLGDGGRTLSGGQEQRIALARAFLTDRKVMLLDEPTSHLDIETEFELKETMLPLFENRLVFLATHRLHWMKNMDKILVLDNGKIVETGTHEELVAAKGCYYRLLIQ</sequence>
<evidence type="ECO:0000256" key="2">
    <source>
        <dbReference type="ARBA" id="ARBA00022448"/>
    </source>
</evidence>
<dbReference type="GO" id="GO:0140359">
    <property type="term" value="F:ABC-type transporter activity"/>
    <property type="evidence" value="ECO:0007669"/>
    <property type="project" value="InterPro"/>
</dbReference>
<dbReference type="GO" id="GO:0005524">
    <property type="term" value="F:ATP binding"/>
    <property type="evidence" value="ECO:0007669"/>
    <property type="project" value="UniProtKB-KW"/>
</dbReference>
<dbReference type="Gene3D" id="3.40.50.300">
    <property type="entry name" value="P-loop containing nucleotide triphosphate hydrolases"/>
    <property type="match status" value="1"/>
</dbReference>
<dbReference type="GO" id="GO:0016887">
    <property type="term" value="F:ATP hydrolysis activity"/>
    <property type="evidence" value="ECO:0007669"/>
    <property type="project" value="InterPro"/>
</dbReference>
<dbReference type="GO" id="GO:0042883">
    <property type="term" value="P:cysteine transport"/>
    <property type="evidence" value="ECO:0007669"/>
    <property type="project" value="InterPro"/>
</dbReference>
<evidence type="ECO:0000256" key="7">
    <source>
        <dbReference type="ARBA" id="ARBA00022840"/>
    </source>
</evidence>
<dbReference type="SMART" id="SM00382">
    <property type="entry name" value="AAA"/>
    <property type="match status" value="1"/>
</dbReference>
<dbReference type="NCBIfam" id="TIGR02857">
    <property type="entry name" value="CydD"/>
    <property type="match status" value="1"/>
</dbReference>
<keyword evidence="8 10" id="KW-1133">Transmembrane helix</keyword>
<dbReference type="PANTHER" id="PTHR24221">
    <property type="entry name" value="ATP-BINDING CASSETTE SUB-FAMILY B"/>
    <property type="match status" value="1"/>
</dbReference>
<keyword evidence="6" id="KW-0645">Protease</keyword>
<evidence type="ECO:0000313" key="13">
    <source>
        <dbReference type="EMBL" id="RVT61485.1"/>
    </source>
</evidence>
<keyword evidence="4 10" id="KW-0812">Transmembrane</keyword>
<name>A0A437K9X1_9BACI</name>
<dbReference type="GO" id="GO:0008234">
    <property type="term" value="F:cysteine-type peptidase activity"/>
    <property type="evidence" value="ECO:0007669"/>
    <property type="project" value="UniProtKB-KW"/>
</dbReference>
<dbReference type="RefSeq" id="WP_127738942.1">
    <property type="nucleotide sequence ID" value="NZ_JARMUY010000004.1"/>
</dbReference>
<reference evidence="13 14" key="1">
    <citation type="submission" date="2019-01" db="EMBL/GenBank/DDBJ databases">
        <title>Bacillus sp. M5HDSG1-1, whole genome shotgun sequence.</title>
        <authorList>
            <person name="Tuo L."/>
        </authorList>
    </citation>
    <scope>NUCLEOTIDE SEQUENCE [LARGE SCALE GENOMIC DNA]</scope>
    <source>
        <strain evidence="13 14">M5HDSG1-1</strain>
    </source>
</reference>
<evidence type="ECO:0000256" key="9">
    <source>
        <dbReference type="ARBA" id="ARBA00023136"/>
    </source>
</evidence>
<dbReference type="CDD" id="cd18584">
    <property type="entry name" value="ABC_6TM_AarD_CydD"/>
    <property type="match status" value="1"/>
</dbReference>
<keyword evidence="6" id="KW-0378">Hydrolase</keyword>
<evidence type="ECO:0000256" key="10">
    <source>
        <dbReference type="SAM" id="Phobius"/>
    </source>
</evidence>
<dbReference type="InterPro" id="IPR014216">
    <property type="entry name" value="ABC_transptr_CydD"/>
</dbReference>
<feature type="domain" description="ABC transmembrane type-1" evidence="12">
    <location>
        <begin position="16"/>
        <end position="298"/>
    </location>
</feature>
<gene>
    <name evidence="13" type="primary">cydD</name>
    <name evidence="13" type="ORF">EM808_14640</name>
</gene>
<feature type="transmembrane region" description="Helical" evidence="10">
    <location>
        <begin position="130"/>
        <end position="150"/>
    </location>
</feature>
<dbReference type="SUPFAM" id="SSF90123">
    <property type="entry name" value="ABC transporter transmembrane region"/>
    <property type="match status" value="1"/>
</dbReference>
<dbReference type="PROSITE" id="PS50929">
    <property type="entry name" value="ABC_TM1F"/>
    <property type="match status" value="1"/>
</dbReference>
<keyword evidence="9 10" id="KW-0472">Membrane</keyword>
<evidence type="ECO:0000256" key="3">
    <source>
        <dbReference type="ARBA" id="ARBA00022475"/>
    </source>
</evidence>
<keyword evidence="14" id="KW-1185">Reference proteome</keyword>
<dbReference type="Proteomes" id="UP000288024">
    <property type="component" value="Unassembled WGS sequence"/>
</dbReference>
<evidence type="ECO:0000259" key="12">
    <source>
        <dbReference type="PROSITE" id="PS50929"/>
    </source>
</evidence>
<feature type="transmembrane region" description="Helical" evidence="10">
    <location>
        <begin position="235"/>
        <end position="256"/>
    </location>
</feature>
<dbReference type="InterPro" id="IPR039421">
    <property type="entry name" value="Type_1_exporter"/>
</dbReference>
<keyword evidence="2" id="KW-0813">Transport</keyword>